<feature type="chain" id="PRO_5022942173" evidence="20">
    <location>
        <begin position="22"/>
        <end position="892"/>
    </location>
</feature>
<keyword evidence="10 23" id="KW-0675">Receptor</keyword>
<evidence type="ECO:0000256" key="11">
    <source>
        <dbReference type="ARBA" id="ARBA00023180"/>
    </source>
</evidence>
<gene>
    <name evidence="23" type="ORF">CINCED_3A022096</name>
</gene>
<accession>A0A5E4MJ53</accession>
<evidence type="ECO:0000256" key="1">
    <source>
        <dbReference type="ARBA" id="ARBA00004651"/>
    </source>
</evidence>
<evidence type="ECO:0000256" key="16">
    <source>
        <dbReference type="PIRSR" id="PIRSR601508-1"/>
    </source>
</evidence>
<evidence type="ECO:0000259" key="22">
    <source>
        <dbReference type="SMART" id="SM00918"/>
    </source>
</evidence>
<dbReference type="GO" id="GO:0038023">
    <property type="term" value="F:signaling receptor activity"/>
    <property type="evidence" value="ECO:0007669"/>
    <property type="project" value="InterPro"/>
</dbReference>
<keyword evidence="14" id="KW-0407">Ion channel</keyword>
<keyword evidence="9 19" id="KW-0472">Membrane</keyword>
<dbReference type="InterPro" id="IPR001828">
    <property type="entry name" value="ANF_lig-bd_rcpt"/>
</dbReference>
<dbReference type="Pfam" id="PF01094">
    <property type="entry name" value="ANF_receptor"/>
    <property type="match status" value="1"/>
</dbReference>
<dbReference type="InterPro" id="IPR019594">
    <property type="entry name" value="Glu/Gly-bd"/>
</dbReference>
<organism evidence="23 24">
    <name type="scientific">Cinara cedri</name>
    <dbReference type="NCBI Taxonomy" id="506608"/>
    <lineage>
        <taxon>Eukaryota</taxon>
        <taxon>Metazoa</taxon>
        <taxon>Ecdysozoa</taxon>
        <taxon>Arthropoda</taxon>
        <taxon>Hexapoda</taxon>
        <taxon>Insecta</taxon>
        <taxon>Pterygota</taxon>
        <taxon>Neoptera</taxon>
        <taxon>Paraneoptera</taxon>
        <taxon>Hemiptera</taxon>
        <taxon>Sternorrhyncha</taxon>
        <taxon>Aphidomorpha</taxon>
        <taxon>Aphidoidea</taxon>
        <taxon>Aphididae</taxon>
        <taxon>Lachninae</taxon>
        <taxon>Cinara</taxon>
    </lineage>
</organism>
<comment type="subcellular location">
    <subcellularLocation>
        <location evidence="1">Cell membrane</location>
        <topology evidence="1">Multi-pass membrane protein</topology>
    </subcellularLocation>
    <subcellularLocation>
        <location evidence="15">Postsynaptic cell membrane</location>
    </subcellularLocation>
</comment>
<dbReference type="SUPFAM" id="SSF53822">
    <property type="entry name" value="Periplasmic binding protein-like I"/>
    <property type="match status" value="1"/>
</dbReference>
<keyword evidence="11" id="KW-0325">Glycoprotein</keyword>
<dbReference type="SMART" id="SM00918">
    <property type="entry name" value="Lig_chan-Glu_bd"/>
    <property type="match status" value="1"/>
</dbReference>
<dbReference type="Gene3D" id="3.40.190.10">
    <property type="entry name" value="Periplasmic binding protein-like II"/>
    <property type="match status" value="2"/>
</dbReference>
<feature type="site" description="Interaction with the cone snail toxin Con-ikot-ikot" evidence="17">
    <location>
        <position position="783"/>
    </location>
</feature>
<evidence type="ECO:0000256" key="8">
    <source>
        <dbReference type="ARBA" id="ARBA00023065"/>
    </source>
</evidence>
<evidence type="ECO:0000256" key="3">
    <source>
        <dbReference type="ARBA" id="ARBA00022448"/>
    </source>
</evidence>
<dbReference type="InterPro" id="IPR015683">
    <property type="entry name" value="Ionotropic_Glu_rcpt"/>
</dbReference>
<feature type="binding site" evidence="16">
    <location>
        <position position="686"/>
    </location>
    <ligand>
        <name>L-glutamate</name>
        <dbReference type="ChEBI" id="CHEBI:29985"/>
    </ligand>
</feature>
<evidence type="ECO:0000256" key="19">
    <source>
        <dbReference type="SAM" id="Phobius"/>
    </source>
</evidence>
<sequence>MQSVVVVPLFIVLFGSAVCVAEDVEPITVVGLFPSEGSVEQMAFELAIHKVNLDPSLSNDVKLEGRVEIVDINDGYRTSQRVCDSLESGVGAFFGPAGDEASVIIQSICDAMEIPHIEAHWKMNPNQQPNNYYVNVYPDPVVLSRGYTAIVRDMDWTSFTLLYQREEGLLRLQHLIQDYSRSTKLSDTPSSALAIIKLPENNDFRPMLKKVKKSLESHIVLDCDTDIILTVLDQAEDVGLLDDYHSFIITSLDAHTLNYGHLQFKRTNITAVKLIDPLSPTVGSIMADIEFVQQRMNLNTMKVFQADTITVNALLMFDAVNVYAQALRGIGGSKVIKAEPNNCANRSSTGWPSGFGLINFMKIVEVDGLTGKLRFNQKSGYRNYFTLQMVELTNTGFKKIGVWDPQNEMTYTRTRNQMLDDLVNANMNKTFIVASKITEPYMMLKSDHKNRMGNDKYEGYVVDLIQMISEETNITYEFRLRNDGNGKKDKKTGKWDGLIGEVQELRADLAVCDLTITHERREAVDFTTPFMNLGISILFSKPKEPETNLFSFTQPLSFHVWIYTATAYLGLSIVLYILARITPDEWQNSHPCVTEPEELENSLSLINCLWFSLGSILCQGSEVLPRAFSTRVCASMWWFFALIVSQSYTANWTAFLTSSRKESAIKMVDDLDKQSAIKYGCVRGQSTAGFFEHSDVNLYQKMWSVMETYGDTVMMFDNKQGVDRVKKEREAYAFFMESSTIEYEVQRNCDLTEVGAWLDNKAYGIAMPFNAPHRTKISMALLKLSESGKLMELKDKWWSVSEDKMCPVPKSNSAELDVSEVGGMFVILIFGCLLGFLFSLLEFLWNIRKVAVEEKLSPWDAFMLELKFVLKCHHSTKPVRHTENSDEQSTES</sequence>
<protein>
    <submittedName>
        <fullName evidence="23">Ionotropic glutamate receptor, L-glutamate and glycine-binding domain,Ionotropic glutamate receptor</fullName>
    </submittedName>
</protein>
<keyword evidence="13" id="KW-1071">Ligand-gated ion channel</keyword>
<reference evidence="23 24" key="1">
    <citation type="submission" date="2019-08" db="EMBL/GenBank/DDBJ databases">
        <authorList>
            <person name="Alioto T."/>
            <person name="Alioto T."/>
            <person name="Gomez Garrido J."/>
        </authorList>
    </citation>
    <scope>NUCLEOTIDE SEQUENCE [LARGE SCALE GENOMIC DNA]</scope>
</reference>
<proteinExistence type="inferred from homology"/>
<feature type="binding site" evidence="16">
    <location>
        <position position="737"/>
    </location>
    <ligand>
        <name>L-glutamate</name>
        <dbReference type="ChEBI" id="CHEBI:29985"/>
    </ligand>
</feature>
<evidence type="ECO:0000256" key="14">
    <source>
        <dbReference type="ARBA" id="ARBA00023303"/>
    </source>
</evidence>
<keyword evidence="20" id="KW-0732">Signal</keyword>
<evidence type="ECO:0000256" key="10">
    <source>
        <dbReference type="ARBA" id="ARBA00023170"/>
    </source>
</evidence>
<feature type="domain" description="Ionotropic glutamate receptor C-terminal" evidence="21">
    <location>
        <begin position="430"/>
        <end position="800"/>
    </location>
</feature>
<keyword evidence="24" id="KW-1185">Reference proteome</keyword>
<dbReference type="OrthoDB" id="5984008at2759"/>
<feature type="binding site" evidence="16">
    <location>
        <position position="687"/>
    </location>
    <ligand>
        <name>L-glutamate</name>
        <dbReference type="ChEBI" id="CHEBI:29985"/>
    </ligand>
</feature>
<dbReference type="SMART" id="SM00079">
    <property type="entry name" value="PBPe"/>
    <property type="match status" value="1"/>
</dbReference>
<dbReference type="InterPro" id="IPR028082">
    <property type="entry name" value="Peripla_BP_I"/>
</dbReference>
<dbReference type="PRINTS" id="PR00177">
    <property type="entry name" value="NMDARECEPTOR"/>
</dbReference>
<keyword evidence="3" id="KW-0813">Transport</keyword>
<dbReference type="FunFam" id="3.40.190.10:FF:000061">
    <property type="entry name" value="Glutamate receptor, ionotropic kainate"/>
    <property type="match status" value="1"/>
</dbReference>
<keyword evidence="18" id="KW-1015">Disulfide bond</keyword>
<name>A0A5E4MJ53_9HEMI</name>
<dbReference type="SUPFAM" id="SSF53850">
    <property type="entry name" value="Periplasmic binding protein-like II"/>
    <property type="match status" value="1"/>
</dbReference>
<evidence type="ECO:0000256" key="17">
    <source>
        <dbReference type="PIRSR" id="PIRSR601508-2"/>
    </source>
</evidence>
<keyword evidence="7" id="KW-0770">Synapse</keyword>
<feature type="disulfide bond" evidence="18">
    <location>
        <begin position="749"/>
        <end position="806"/>
    </location>
</feature>
<dbReference type="GO" id="GO:0045211">
    <property type="term" value="C:postsynaptic membrane"/>
    <property type="evidence" value="ECO:0007669"/>
    <property type="project" value="UniProtKB-SubCell"/>
</dbReference>
<dbReference type="AlphaFoldDB" id="A0A5E4MJ53"/>
<evidence type="ECO:0000313" key="24">
    <source>
        <dbReference type="Proteomes" id="UP000325440"/>
    </source>
</evidence>
<evidence type="ECO:0000256" key="13">
    <source>
        <dbReference type="ARBA" id="ARBA00023286"/>
    </source>
</evidence>
<keyword evidence="4" id="KW-1003">Cell membrane</keyword>
<feature type="binding site" evidence="16">
    <location>
        <position position="515"/>
    </location>
    <ligand>
        <name>L-glutamate</name>
        <dbReference type="ChEBI" id="CHEBI:29985"/>
    </ligand>
</feature>
<evidence type="ECO:0000313" key="23">
    <source>
        <dbReference type="EMBL" id="VVC31584.1"/>
    </source>
</evidence>
<evidence type="ECO:0000256" key="2">
    <source>
        <dbReference type="ARBA" id="ARBA00008685"/>
    </source>
</evidence>
<dbReference type="Proteomes" id="UP000325440">
    <property type="component" value="Unassembled WGS sequence"/>
</dbReference>
<keyword evidence="5 19" id="KW-0812">Transmembrane</keyword>
<keyword evidence="12" id="KW-0628">Postsynaptic cell membrane</keyword>
<evidence type="ECO:0000259" key="21">
    <source>
        <dbReference type="SMART" id="SM00079"/>
    </source>
</evidence>
<evidence type="ECO:0000256" key="6">
    <source>
        <dbReference type="ARBA" id="ARBA00022989"/>
    </source>
</evidence>
<feature type="signal peptide" evidence="20">
    <location>
        <begin position="1"/>
        <end position="21"/>
    </location>
</feature>
<evidence type="ECO:0000256" key="9">
    <source>
        <dbReference type="ARBA" id="ARBA00023136"/>
    </source>
</evidence>
<dbReference type="Gene3D" id="1.10.287.70">
    <property type="match status" value="1"/>
</dbReference>
<dbReference type="FunFam" id="1.10.287.70:FF:000105">
    <property type="entry name" value="Eye-enriched kainate receptor, isoform A"/>
    <property type="match status" value="1"/>
</dbReference>
<evidence type="ECO:0000256" key="4">
    <source>
        <dbReference type="ARBA" id="ARBA00022475"/>
    </source>
</evidence>
<keyword evidence="8" id="KW-0406">Ion transport</keyword>
<feature type="transmembrane region" description="Helical" evidence="19">
    <location>
        <begin position="560"/>
        <end position="579"/>
    </location>
</feature>
<dbReference type="Gene3D" id="3.40.50.2300">
    <property type="match status" value="2"/>
</dbReference>
<feature type="transmembrane region" description="Helical" evidence="19">
    <location>
        <begin position="636"/>
        <end position="655"/>
    </location>
</feature>
<evidence type="ECO:0000256" key="20">
    <source>
        <dbReference type="SAM" id="SignalP"/>
    </source>
</evidence>
<dbReference type="PANTHER" id="PTHR18966">
    <property type="entry name" value="IONOTROPIC GLUTAMATE RECEPTOR"/>
    <property type="match status" value="1"/>
</dbReference>
<dbReference type="InterPro" id="IPR001508">
    <property type="entry name" value="Iono_Glu_rcpt_met"/>
</dbReference>
<feature type="site" description="Crucial to convey clamshell closure to channel opening" evidence="17">
    <location>
        <position position="665"/>
    </location>
</feature>
<evidence type="ECO:0000256" key="12">
    <source>
        <dbReference type="ARBA" id="ARBA00023257"/>
    </source>
</evidence>
<evidence type="ECO:0000256" key="5">
    <source>
        <dbReference type="ARBA" id="ARBA00022692"/>
    </source>
</evidence>
<dbReference type="CDD" id="cd06382">
    <property type="entry name" value="PBP1_iGluR_Kainate"/>
    <property type="match status" value="1"/>
</dbReference>
<dbReference type="FunFam" id="3.40.190.10:FF:000178">
    <property type="entry name" value="Glutamate receptor subunit"/>
    <property type="match status" value="1"/>
</dbReference>
<evidence type="ECO:0000256" key="18">
    <source>
        <dbReference type="PIRSR" id="PIRSR601508-3"/>
    </source>
</evidence>
<feature type="transmembrane region" description="Helical" evidence="19">
    <location>
        <begin position="821"/>
        <end position="845"/>
    </location>
</feature>
<dbReference type="EMBL" id="CABPRJ010000950">
    <property type="protein sequence ID" value="VVC31584.1"/>
    <property type="molecule type" value="Genomic_DNA"/>
</dbReference>
<comment type="similarity">
    <text evidence="2">Belongs to the glutamate-gated ion channel (TC 1.A.10.1) family.</text>
</comment>
<evidence type="ECO:0000256" key="7">
    <source>
        <dbReference type="ARBA" id="ARBA00023018"/>
    </source>
</evidence>
<keyword evidence="6 19" id="KW-1133">Transmembrane helix</keyword>
<evidence type="ECO:0000256" key="15">
    <source>
        <dbReference type="ARBA" id="ARBA00034100"/>
    </source>
</evidence>
<feature type="domain" description="Ionotropic glutamate receptor L-glutamate and glycine-binding" evidence="22">
    <location>
        <begin position="440"/>
        <end position="504"/>
    </location>
</feature>
<dbReference type="Pfam" id="PF00060">
    <property type="entry name" value="Lig_chan"/>
    <property type="match status" value="1"/>
</dbReference>
<dbReference type="Pfam" id="PF10613">
    <property type="entry name" value="Lig_chan-Glu_bd"/>
    <property type="match status" value="1"/>
</dbReference>
<dbReference type="GO" id="GO:0015276">
    <property type="term" value="F:ligand-gated monoatomic ion channel activity"/>
    <property type="evidence" value="ECO:0007669"/>
    <property type="project" value="InterPro"/>
</dbReference>
<dbReference type="InterPro" id="IPR001320">
    <property type="entry name" value="Iontro_rcpt_C"/>
</dbReference>
<feature type="binding site" evidence="16">
    <location>
        <position position="520"/>
    </location>
    <ligand>
        <name>L-glutamate</name>
        <dbReference type="ChEBI" id="CHEBI:29985"/>
    </ligand>
</feature>